<accession>A0A345M6D4</accession>
<evidence type="ECO:0000313" key="1">
    <source>
        <dbReference type="EMBL" id="AXH66055.1"/>
    </source>
</evidence>
<organism evidence="1 2">
    <name type="scientific">Gordonia phage Pleakley</name>
    <dbReference type="NCBI Taxonomy" id="2283246"/>
    <lineage>
        <taxon>Viruses</taxon>
        <taxon>Duplodnaviria</taxon>
        <taxon>Heunggongvirae</taxon>
        <taxon>Uroviricota</taxon>
        <taxon>Caudoviricetes</taxon>
        <taxon>Zierdtviridae</taxon>
        <taxon>Emilbogenvirinae</taxon>
        <taxon>Pleakleyvirus</taxon>
        <taxon>Pleakleyvirus pleakley</taxon>
    </lineage>
</organism>
<evidence type="ECO:0000313" key="2">
    <source>
        <dbReference type="Proteomes" id="UP000260273"/>
    </source>
</evidence>
<dbReference type="EMBL" id="MH576960">
    <property type="protein sequence ID" value="AXH66055.1"/>
    <property type="molecule type" value="Genomic_DNA"/>
</dbReference>
<reference evidence="2" key="1">
    <citation type="submission" date="2018-07" db="EMBL/GenBank/DDBJ databases">
        <authorList>
            <person name="Quirk P.G."/>
            <person name="Krulwich T.A."/>
        </authorList>
    </citation>
    <scope>NUCLEOTIDE SEQUENCE [LARGE SCALE GENOMIC DNA]</scope>
</reference>
<dbReference type="Proteomes" id="UP000260273">
    <property type="component" value="Segment"/>
</dbReference>
<name>A0A345M6D4_9CAUD</name>
<sequence length="65" mass="7089">MSAAKIEKTRTLTVGDGTQRELSTALMEFLENGAYTGPISVSVSRVEHDRYPGSYDSSVTFSITE</sequence>
<protein>
    <submittedName>
        <fullName evidence="1">Uncharacterized protein</fullName>
    </submittedName>
</protein>
<gene>
    <name evidence="1" type="primary">16</name>
    <name evidence="1" type="ORF">SEA_PLEAKLEY_16</name>
</gene>
<dbReference type="KEGG" id="vg:65115074"/>
<dbReference type="GeneID" id="65115074"/>
<proteinExistence type="predicted"/>
<dbReference type="RefSeq" id="YP_010097410.1">
    <property type="nucleotide sequence ID" value="NC_055758.1"/>
</dbReference>
<keyword evidence="2" id="KW-1185">Reference proteome</keyword>